<proteinExistence type="predicted"/>
<feature type="non-terminal residue" evidence="2">
    <location>
        <position position="40"/>
    </location>
</feature>
<feature type="region of interest" description="Disordered" evidence="1">
    <location>
        <begin position="1"/>
        <end position="22"/>
    </location>
</feature>
<evidence type="ECO:0000313" key="3">
    <source>
        <dbReference type="Proteomes" id="UP000789396"/>
    </source>
</evidence>
<gene>
    <name evidence="2" type="ORF">RFULGI_LOCUS19654</name>
</gene>
<name>A0A9N9KDR7_9GLOM</name>
<dbReference type="Proteomes" id="UP000789396">
    <property type="component" value="Unassembled WGS sequence"/>
</dbReference>
<keyword evidence="3" id="KW-1185">Reference proteome</keyword>
<organism evidence="2 3">
    <name type="scientific">Racocetra fulgida</name>
    <dbReference type="NCBI Taxonomy" id="60492"/>
    <lineage>
        <taxon>Eukaryota</taxon>
        <taxon>Fungi</taxon>
        <taxon>Fungi incertae sedis</taxon>
        <taxon>Mucoromycota</taxon>
        <taxon>Glomeromycotina</taxon>
        <taxon>Glomeromycetes</taxon>
        <taxon>Diversisporales</taxon>
        <taxon>Gigasporaceae</taxon>
        <taxon>Racocetra</taxon>
    </lineage>
</organism>
<reference evidence="2" key="1">
    <citation type="submission" date="2021-06" db="EMBL/GenBank/DDBJ databases">
        <authorList>
            <person name="Kallberg Y."/>
            <person name="Tangrot J."/>
            <person name="Rosling A."/>
        </authorList>
    </citation>
    <scope>NUCLEOTIDE SEQUENCE</scope>
    <source>
        <strain evidence="2">IN212</strain>
    </source>
</reference>
<evidence type="ECO:0000313" key="2">
    <source>
        <dbReference type="EMBL" id="CAG8821123.1"/>
    </source>
</evidence>
<sequence length="40" mass="4360">TALAAQRNRAAPGDPISLQTLPGVKKIPNSKFKYDESYNV</sequence>
<dbReference type="AlphaFoldDB" id="A0A9N9KDR7"/>
<protein>
    <submittedName>
        <fullName evidence="2">576_t:CDS:1</fullName>
    </submittedName>
</protein>
<comment type="caution">
    <text evidence="2">The sequence shown here is derived from an EMBL/GenBank/DDBJ whole genome shotgun (WGS) entry which is preliminary data.</text>
</comment>
<evidence type="ECO:0000256" key="1">
    <source>
        <dbReference type="SAM" id="MobiDB-lite"/>
    </source>
</evidence>
<dbReference type="EMBL" id="CAJVPZ010100055">
    <property type="protein sequence ID" value="CAG8821123.1"/>
    <property type="molecule type" value="Genomic_DNA"/>
</dbReference>
<feature type="non-terminal residue" evidence="2">
    <location>
        <position position="1"/>
    </location>
</feature>
<accession>A0A9N9KDR7</accession>